<gene>
    <name evidence="2" type="ORF">SMN809_LOCUS80668</name>
</gene>
<proteinExistence type="predicted"/>
<feature type="compositionally biased region" description="Polar residues" evidence="1">
    <location>
        <begin position="20"/>
        <end position="36"/>
    </location>
</feature>
<evidence type="ECO:0000313" key="2">
    <source>
        <dbReference type="EMBL" id="CAF5217836.1"/>
    </source>
</evidence>
<evidence type="ECO:0000256" key="1">
    <source>
        <dbReference type="SAM" id="MobiDB-lite"/>
    </source>
</evidence>
<dbReference type="AlphaFoldDB" id="A0A8S3JFY4"/>
<reference evidence="2" key="1">
    <citation type="submission" date="2021-02" db="EMBL/GenBank/DDBJ databases">
        <authorList>
            <person name="Nowell W R."/>
        </authorList>
    </citation>
    <scope>NUCLEOTIDE SEQUENCE</scope>
</reference>
<feature type="region of interest" description="Disordered" evidence="1">
    <location>
        <begin position="1"/>
        <end position="41"/>
    </location>
</feature>
<feature type="compositionally biased region" description="Basic and acidic residues" evidence="1">
    <location>
        <begin position="78"/>
        <end position="89"/>
    </location>
</feature>
<accession>A0A8S3JFY4</accession>
<organism evidence="2 3">
    <name type="scientific">Rotaria magnacalcarata</name>
    <dbReference type="NCBI Taxonomy" id="392030"/>
    <lineage>
        <taxon>Eukaryota</taxon>
        <taxon>Metazoa</taxon>
        <taxon>Spiralia</taxon>
        <taxon>Gnathifera</taxon>
        <taxon>Rotifera</taxon>
        <taxon>Eurotatoria</taxon>
        <taxon>Bdelloidea</taxon>
        <taxon>Philodinida</taxon>
        <taxon>Philodinidae</taxon>
        <taxon>Rotaria</taxon>
    </lineage>
</organism>
<dbReference type="EMBL" id="CAJOBI010346003">
    <property type="protein sequence ID" value="CAF5217836.1"/>
    <property type="molecule type" value="Genomic_DNA"/>
</dbReference>
<comment type="caution">
    <text evidence="2">The sequence shown here is derived from an EMBL/GenBank/DDBJ whole genome shotgun (WGS) entry which is preliminary data.</text>
</comment>
<evidence type="ECO:0000313" key="3">
    <source>
        <dbReference type="Proteomes" id="UP000676336"/>
    </source>
</evidence>
<sequence length="89" mass="9910">MPAIKTLKLLAHGESDRPDSSSQRSYSLMRASSLNSHKIPLEKNLTHSKSLRILSSRSDIDESNAKQLQSFQNQNEESEQHVGTDDGDS</sequence>
<feature type="region of interest" description="Disordered" evidence="1">
    <location>
        <begin position="56"/>
        <end position="89"/>
    </location>
</feature>
<dbReference type="Proteomes" id="UP000676336">
    <property type="component" value="Unassembled WGS sequence"/>
</dbReference>
<name>A0A8S3JFY4_9BILA</name>
<protein>
    <submittedName>
        <fullName evidence="2">Uncharacterized protein</fullName>
    </submittedName>
</protein>